<accession>A0A1I5SF75</accession>
<proteinExistence type="predicted"/>
<dbReference type="STRING" id="1884432.SAMN05518683_108159"/>
<dbReference type="EMBL" id="FOXD01000008">
    <property type="protein sequence ID" value="SFP69404.1"/>
    <property type="molecule type" value="Genomic_DNA"/>
</dbReference>
<evidence type="ECO:0000313" key="1">
    <source>
        <dbReference type="EMBL" id="SFP69404.1"/>
    </source>
</evidence>
<protein>
    <submittedName>
        <fullName evidence="1">Uncharacterized protein</fullName>
    </submittedName>
</protein>
<sequence length="153" mass="18204">MDVVYKQGQTIKEFLEENRDIFEEQLLQEAVTVRERIKEIQRIGNIDLIANAHTLVCYIIIQQEEELITFSEQEGEAWAKYSLTLTLKLEWVQAIRHTLWRFLERYEELSPEVREASDFLRWKNSSKICRCRSFRSAGRCVCCRLSARLIWTG</sequence>
<reference evidence="2" key="1">
    <citation type="submission" date="2016-10" db="EMBL/GenBank/DDBJ databases">
        <authorList>
            <person name="Varghese N."/>
            <person name="Submissions S."/>
        </authorList>
    </citation>
    <scope>NUCLEOTIDE SEQUENCE [LARGE SCALE GENOMIC DNA]</scope>
    <source>
        <strain evidence="2">S7</strain>
    </source>
</reference>
<gene>
    <name evidence="1" type="ORF">SAMN05518683_108159</name>
</gene>
<keyword evidence="2" id="KW-1185">Reference proteome</keyword>
<organism evidence="1 2">
    <name type="scientific">Salibacterium halotolerans</name>
    <dbReference type="NCBI Taxonomy" id="1884432"/>
    <lineage>
        <taxon>Bacteria</taxon>
        <taxon>Bacillati</taxon>
        <taxon>Bacillota</taxon>
        <taxon>Bacilli</taxon>
        <taxon>Bacillales</taxon>
        <taxon>Bacillaceae</taxon>
    </lineage>
</organism>
<dbReference type="RefSeq" id="WP_342028617.1">
    <property type="nucleotide sequence ID" value="NZ_FOXD01000008.1"/>
</dbReference>
<evidence type="ECO:0000313" key="2">
    <source>
        <dbReference type="Proteomes" id="UP000198892"/>
    </source>
</evidence>
<dbReference type="Proteomes" id="UP000198892">
    <property type="component" value="Unassembled WGS sequence"/>
</dbReference>
<dbReference type="AlphaFoldDB" id="A0A1I5SF75"/>
<name>A0A1I5SF75_9BACI</name>